<reference evidence="3" key="2">
    <citation type="submission" date="2021-12" db="EMBL/GenBank/DDBJ databases">
        <title>Resequencing data analysis of finger millet.</title>
        <authorList>
            <person name="Hatakeyama M."/>
            <person name="Aluri S."/>
            <person name="Balachadran M.T."/>
            <person name="Sivarajan S.R."/>
            <person name="Poveda L."/>
            <person name="Shimizu-Inatsugi R."/>
            <person name="Schlapbach R."/>
            <person name="Sreeman S.M."/>
            <person name="Shimizu K.K."/>
        </authorList>
    </citation>
    <scope>NUCLEOTIDE SEQUENCE</scope>
</reference>
<feature type="domain" description="DUF3444" evidence="2">
    <location>
        <begin position="292"/>
        <end position="495"/>
    </location>
</feature>
<reference evidence="3" key="1">
    <citation type="journal article" date="2018" name="DNA Res.">
        <title>Multiple hybrid de novo genome assembly of finger millet, an orphan allotetraploid crop.</title>
        <authorList>
            <person name="Hatakeyama M."/>
            <person name="Aluri S."/>
            <person name="Balachadran M.T."/>
            <person name="Sivarajan S.R."/>
            <person name="Patrignani A."/>
            <person name="Gruter S."/>
            <person name="Poveda L."/>
            <person name="Shimizu-Inatsugi R."/>
            <person name="Baeten J."/>
            <person name="Francoijs K.J."/>
            <person name="Nataraja K.N."/>
            <person name="Reddy Y.A.N."/>
            <person name="Phadnis S."/>
            <person name="Ravikumar R.L."/>
            <person name="Schlapbach R."/>
            <person name="Sreeman S.M."/>
            <person name="Shimizu K.K."/>
        </authorList>
    </citation>
    <scope>NUCLEOTIDE SEQUENCE</scope>
</reference>
<feature type="domain" description="DUF3444" evidence="2">
    <location>
        <begin position="545"/>
        <end position="612"/>
    </location>
</feature>
<feature type="compositionally biased region" description="Polar residues" evidence="1">
    <location>
        <begin position="176"/>
        <end position="189"/>
    </location>
</feature>
<sequence>MKRSLYDIKRKHASREVSNNVTRLLGKTHKIKSDVTKRTPPYDSIVVFWTICPHCQKRFVYYQRNLLVSCDDCGKNFFAFKLHEQSMPSRFQSAASNHSRIQAEMFLYELHGASNQQALHTKLHTTGEDMDSEWIMHAVHTDGHIRCDRRSCGDSEVSCSEARSQFSAVIQPHSPSPSSVKNTIGSTPPDTADPNFVTTQNLRRLDKRKQDGGFGSISGIDSCGSKRQRDASTRDAELCSDNVVVAGNPSTKHLPRKVDSKEEGNAALGGNQQSYKKETTDICGKMYVNPEITYDCPDFFDFGKLRDINGIAVDQIWAIYDDHDFMPRVYARINHIDASNLKVWLSWLNHNTMTRQETKQTREELPVAFGNFCFGDEFVLQDPSMYLSHRVSWTIGKNMNSFQIYPKKGEIWALYKESSMLQISVTDKYQSCNYDVVQVSNISMGTGIIVSPLVRIEGFVSLFARAKDKSHILIRSSEIHRFSHSIPCYRTNGNEKQGLAKGFLELDTAALPCDLATSFPSIDMNTLNEKRDSELVRFGIYKARSSKNHRAEYAVGEIIKRTEASLSFAFLTKVEGHASLFKPDVPKVVLEIPMEAKLRFSHRIPSFRLTSENGGKLQGFYELDPAAVPDAFLRKDVAPNSAFDA</sequence>
<organism evidence="3 4">
    <name type="scientific">Eleusine coracana subsp. coracana</name>
    <dbReference type="NCBI Taxonomy" id="191504"/>
    <lineage>
        <taxon>Eukaryota</taxon>
        <taxon>Viridiplantae</taxon>
        <taxon>Streptophyta</taxon>
        <taxon>Embryophyta</taxon>
        <taxon>Tracheophyta</taxon>
        <taxon>Spermatophyta</taxon>
        <taxon>Magnoliopsida</taxon>
        <taxon>Liliopsida</taxon>
        <taxon>Poales</taxon>
        <taxon>Poaceae</taxon>
        <taxon>PACMAD clade</taxon>
        <taxon>Chloridoideae</taxon>
        <taxon>Cynodonteae</taxon>
        <taxon>Eleusininae</taxon>
        <taxon>Eleusine</taxon>
    </lineage>
</organism>
<proteinExistence type="predicted"/>
<protein>
    <recommendedName>
        <fullName evidence="2">DUF3444 domain-containing protein</fullName>
    </recommendedName>
</protein>
<evidence type="ECO:0000259" key="2">
    <source>
        <dbReference type="Pfam" id="PF11926"/>
    </source>
</evidence>
<comment type="caution">
    <text evidence="3">The sequence shown here is derived from an EMBL/GenBank/DDBJ whole genome shotgun (WGS) entry which is preliminary data.</text>
</comment>
<dbReference type="Pfam" id="PF11926">
    <property type="entry name" value="DUF3444"/>
    <property type="match status" value="2"/>
</dbReference>
<evidence type="ECO:0000256" key="1">
    <source>
        <dbReference type="SAM" id="MobiDB-lite"/>
    </source>
</evidence>
<dbReference type="EMBL" id="BQKI01000078">
    <property type="protein sequence ID" value="GJN25304.1"/>
    <property type="molecule type" value="Genomic_DNA"/>
</dbReference>
<accession>A0AAV5EPF5</accession>
<dbReference type="AlphaFoldDB" id="A0AAV5EPF5"/>
<keyword evidence="4" id="KW-1185">Reference proteome</keyword>
<dbReference type="Proteomes" id="UP001054889">
    <property type="component" value="Unassembled WGS sequence"/>
</dbReference>
<name>A0AAV5EPF5_ELECO</name>
<dbReference type="InterPro" id="IPR024593">
    <property type="entry name" value="DUF3444"/>
</dbReference>
<feature type="region of interest" description="Disordered" evidence="1">
    <location>
        <begin position="169"/>
        <end position="228"/>
    </location>
</feature>
<gene>
    <name evidence="3" type="primary">gb13115</name>
    <name evidence="3" type="ORF">PR202_gb13115</name>
</gene>
<evidence type="ECO:0000313" key="4">
    <source>
        <dbReference type="Proteomes" id="UP001054889"/>
    </source>
</evidence>
<dbReference type="PANTHER" id="PTHR47374:SF5">
    <property type="entry name" value="J DOMAIN-CONTAINING PROTEIN"/>
    <property type="match status" value="1"/>
</dbReference>
<feature type="region of interest" description="Disordered" evidence="1">
    <location>
        <begin position="250"/>
        <end position="273"/>
    </location>
</feature>
<evidence type="ECO:0000313" key="3">
    <source>
        <dbReference type="EMBL" id="GJN25304.1"/>
    </source>
</evidence>
<dbReference type="PANTHER" id="PTHR47374">
    <property type="entry name" value="ENDOSOME ANTIGEN-LIKE PROTEIN, PUTATIVE (DUF3444)-RELATED"/>
    <property type="match status" value="1"/>
</dbReference>